<name>A0AB72UIN6_9PROT</name>
<evidence type="ECO:0000313" key="4">
    <source>
        <dbReference type="Proteomes" id="UP000007127"/>
    </source>
</evidence>
<accession>A0AB72UIN6</accession>
<feature type="transmembrane region" description="Helical" evidence="2">
    <location>
        <begin position="37"/>
        <end position="59"/>
    </location>
</feature>
<evidence type="ECO:0000313" key="3">
    <source>
        <dbReference type="EMBL" id="AJD54301.1"/>
    </source>
</evidence>
<sequence>MSEDDKGNLQPKGDTTTKPDASSNYRFKRLFTGKRGLAIWGGIFALIISMASGLFPAMVDLVLNQLEKPKARISGPSGKITISSTVHFDGGGSTSGSEIIKYDWTLNGIAINRFGDCQPIGTKEHLYRTLRCTFSVPGRYLIGLNVYDTENNQSSETIELNVVCPRCFYGIAFHNNHSDKERVRNISRELIYGLNWQELAKAFDRPVVIYDADSGFNVFVRSFSGIPEQRAVERPTGALQGLEIGIPGEPEDRALVPVYAKFVESLEHLGAIPRKSPEGFDMFAAYRPESFVAPTFAELVLANSRVQEGESEPWVVVTSRDAGGSINFTLEDTLLASSSSDRPVSDLDPVRIISQFMADEPMQIGFRLISSKDQQLVSFNNLPDFADPQFAGAVDRRLAATNEAIELLQTSDTDYVEELFGASREFLISRGFEILDTYQQLYDARYMDNPLIINPAHDE</sequence>
<dbReference type="KEGG" id="txi:TH3_21143"/>
<keyword evidence="3" id="KW-0614">Plasmid</keyword>
<feature type="region of interest" description="Disordered" evidence="1">
    <location>
        <begin position="1"/>
        <end position="20"/>
    </location>
</feature>
<evidence type="ECO:0000256" key="2">
    <source>
        <dbReference type="SAM" id="Phobius"/>
    </source>
</evidence>
<dbReference type="GeneID" id="31929870"/>
<evidence type="ECO:0008006" key="5">
    <source>
        <dbReference type="Google" id="ProtNLM"/>
    </source>
</evidence>
<reference evidence="3 4" key="1">
    <citation type="journal article" date="2012" name="J. Bacteriol.">
        <title>Genome sequence of Thalassospira xiamenensis type strain M-5.</title>
        <authorList>
            <person name="Lai Q."/>
            <person name="Shao Z."/>
        </authorList>
    </citation>
    <scope>NUCLEOTIDE SEQUENCE [LARGE SCALE GENOMIC DNA]</scope>
    <source>
        <strain evidence="3 4">M-5</strain>
    </source>
</reference>
<dbReference type="InterPro" id="IPR013783">
    <property type="entry name" value="Ig-like_fold"/>
</dbReference>
<keyword evidence="2" id="KW-0812">Transmembrane</keyword>
<organism evidence="3 4">
    <name type="scientific">Thalassospira xiamenensis M-5 = DSM 17429</name>
    <dbReference type="NCBI Taxonomy" id="1123366"/>
    <lineage>
        <taxon>Bacteria</taxon>
        <taxon>Pseudomonadati</taxon>
        <taxon>Pseudomonadota</taxon>
        <taxon>Alphaproteobacteria</taxon>
        <taxon>Rhodospirillales</taxon>
        <taxon>Thalassospiraceae</taxon>
        <taxon>Thalassospira</taxon>
    </lineage>
</organism>
<dbReference type="RefSeq" id="WP_007091724.1">
    <property type="nucleotide sequence ID" value="NZ_CP004389.1"/>
</dbReference>
<protein>
    <recommendedName>
        <fullName evidence="5">PKD domain-containing protein</fullName>
    </recommendedName>
</protein>
<keyword evidence="2" id="KW-0472">Membrane</keyword>
<proteinExistence type="predicted"/>
<gene>
    <name evidence="3" type="ORF">TH3_21143</name>
</gene>
<dbReference type="Gene3D" id="2.60.40.10">
    <property type="entry name" value="Immunoglobulins"/>
    <property type="match status" value="1"/>
</dbReference>
<dbReference type="EMBL" id="CP004389">
    <property type="protein sequence ID" value="AJD54301.1"/>
    <property type="molecule type" value="Genomic_DNA"/>
</dbReference>
<geneLocation type="plasmid" evidence="4"/>
<dbReference type="AlphaFoldDB" id="A0AB72UIN6"/>
<dbReference type="Proteomes" id="UP000007127">
    <property type="component" value="Plasmid"/>
</dbReference>
<keyword evidence="2" id="KW-1133">Transmembrane helix</keyword>
<evidence type="ECO:0000256" key="1">
    <source>
        <dbReference type="SAM" id="MobiDB-lite"/>
    </source>
</evidence>